<keyword evidence="4" id="KW-0808">Transferase</keyword>
<comment type="caution">
    <text evidence="10">The sequence shown here is derived from an EMBL/GenBank/DDBJ whole genome shotgun (WGS) entry which is preliminary data.</text>
</comment>
<reference evidence="10" key="1">
    <citation type="journal article" date="2015" name="Nature">
        <title>Complex archaea that bridge the gap between prokaryotes and eukaryotes.</title>
        <authorList>
            <person name="Spang A."/>
            <person name="Saw J.H."/>
            <person name="Jorgensen S.L."/>
            <person name="Zaremba-Niedzwiedzka K."/>
            <person name="Martijn J."/>
            <person name="Lind A.E."/>
            <person name="van Eijk R."/>
            <person name="Schleper C."/>
            <person name="Guy L."/>
            <person name="Ettema T.J."/>
        </authorList>
    </citation>
    <scope>NUCLEOTIDE SEQUENCE</scope>
</reference>
<dbReference type="PROSITE" id="PS51186">
    <property type="entry name" value="GNAT"/>
    <property type="match status" value="1"/>
</dbReference>
<comment type="pathway">
    <text evidence="1">Nucleotide-sugar biosynthesis; UDP-N-acetyl-alpha-D-glucosamine biosynthesis; N-acetyl-alpha-D-glucosamine 1-phosphate from alpha-D-glucosamine 6-phosphate (route I): step 1/2.</text>
</comment>
<protein>
    <recommendedName>
        <fullName evidence="3">glucosamine-phosphate N-acetyltransferase</fullName>
        <ecNumber evidence="3">2.3.1.4</ecNumber>
    </recommendedName>
    <alternativeName>
        <fullName evidence="6">Phosphoglucosamine acetylase</fullName>
    </alternativeName>
    <alternativeName>
        <fullName evidence="7">Phosphoglucosamine transacetylase</fullName>
    </alternativeName>
</protein>
<dbReference type="InterPro" id="IPR000182">
    <property type="entry name" value="GNAT_dom"/>
</dbReference>
<dbReference type="EMBL" id="LAZR01023547">
    <property type="protein sequence ID" value="KKL78145.1"/>
    <property type="molecule type" value="Genomic_DNA"/>
</dbReference>
<evidence type="ECO:0000256" key="2">
    <source>
        <dbReference type="ARBA" id="ARBA00006048"/>
    </source>
</evidence>
<gene>
    <name evidence="10" type="ORF">LCGC14_2027760</name>
</gene>
<feature type="domain" description="N-acetyltransferase" evidence="9">
    <location>
        <begin position="4"/>
        <end position="145"/>
    </location>
</feature>
<dbReference type="InterPro" id="IPR016181">
    <property type="entry name" value="Acyl_CoA_acyltransferase"/>
</dbReference>
<dbReference type="SUPFAM" id="SSF55729">
    <property type="entry name" value="Acyl-CoA N-acyltransferases (Nat)"/>
    <property type="match status" value="1"/>
</dbReference>
<dbReference type="AlphaFoldDB" id="A0A0F9H914"/>
<dbReference type="InterPro" id="IPR039143">
    <property type="entry name" value="GNPNAT1-like"/>
</dbReference>
<evidence type="ECO:0000256" key="7">
    <source>
        <dbReference type="ARBA" id="ARBA00030832"/>
    </source>
</evidence>
<dbReference type="PANTHER" id="PTHR13355:SF11">
    <property type="entry name" value="GLUCOSAMINE 6-PHOSPHATE N-ACETYLTRANSFERASE"/>
    <property type="match status" value="1"/>
</dbReference>
<comment type="catalytic activity">
    <reaction evidence="8">
        <text>D-glucosamine 6-phosphate + acetyl-CoA = N-acetyl-D-glucosamine 6-phosphate + CoA + H(+)</text>
        <dbReference type="Rhea" id="RHEA:10292"/>
        <dbReference type="ChEBI" id="CHEBI:15378"/>
        <dbReference type="ChEBI" id="CHEBI:57287"/>
        <dbReference type="ChEBI" id="CHEBI:57288"/>
        <dbReference type="ChEBI" id="CHEBI:57513"/>
        <dbReference type="ChEBI" id="CHEBI:58725"/>
        <dbReference type="EC" id="2.3.1.4"/>
    </reaction>
</comment>
<name>A0A0F9H914_9ZZZZ</name>
<keyword evidence="5" id="KW-0012">Acyltransferase</keyword>
<dbReference type="PANTHER" id="PTHR13355">
    <property type="entry name" value="GLUCOSAMINE 6-PHOSPHATE N-ACETYLTRANSFERASE"/>
    <property type="match status" value="1"/>
</dbReference>
<dbReference type="Pfam" id="PF00583">
    <property type="entry name" value="Acetyltransf_1"/>
    <property type="match status" value="1"/>
</dbReference>
<evidence type="ECO:0000313" key="10">
    <source>
        <dbReference type="EMBL" id="KKL78145.1"/>
    </source>
</evidence>
<proteinExistence type="inferred from homology"/>
<dbReference type="EC" id="2.3.1.4" evidence="3"/>
<accession>A0A0F9H914</accession>
<organism evidence="10">
    <name type="scientific">marine sediment metagenome</name>
    <dbReference type="NCBI Taxonomy" id="412755"/>
    <lineage>
        <taxon>unclassified sequences</taxon>
        <taxon>metagenomes</taxon>
        <taxon>ecological metagenomes</taxon>
    </lineage>
</organism>
<evidence type="ECO:0000256" key="6">
    <source>
        <dbReference type="ARBA" id="ARBA00030011"/>
    </source>
</evidence>
<dbReference type="GO" id="GO:0004343">
    <property type="term" value="F:glucosamine 6-phosphate N-acetyltransferase activity"/>
    <property type="evidence" value="ECO:0007669"/>
    <property type="project" value="UniProtKB-EC"/>
</dbReference>
<dbReference type="CDD" id="cd04301">
    <property type="entry name" value="NAT_SF"/>
    <property type="match status" value="1"/>
</dbReference>
<evidence type="ECO:0000256" key="1">
    <source>
        <dbReference type="ARBA" id="ARBA00004832"/>
    </source>
</evidence>
<evidence type="ECO:0000256" key="5">
    <source>
        <dbReference type="ARBA" id="ARBA00023315"/>
    </source>
</evidence>
<evidence type="ECO:0000256" key="3">
    <source>
        <dbReference type="ARBA" id="ARBA00012703"/>
    </source>
</evidence>
<comment type="similarity">
    <text evidence="2">Belongs to the acetyltransferase family. GNA1 subfamily.</text>
</comment>
<dbReference type="Gene3D" id="3.40.630.30">
    <property type="match status" value="1"/>
</dbReference>
<evidence type="ECO:0000256" key="8">
    <source>
        <dbReference type="ARBA" id="ARBA00048964"/>
    </source>
</evidence>
<dbReference type="FunFam" id="3.40.630.30:FF:000105">
    <property type="entry name" value="Glucosamine 6-phosphate N-acetyltransferase"/>
    <property type="match status" value="1"/>
</dbReference>
<evidence type="ECO:0000256" key="4">
    <source>
        <dbReference type="ARBA" id="ARBA00022679"/>
    </source>
</evidence>
<sequence length="145" mass="16238">MTDVKIREIEKSDLEKGFLESLDSLRLASDLGLDKAKEVFDKIKSNPNHKIFVAQVGEKIVGSTTLFIEPKFIHHGGLVGHIEDVVVAKEFQGKGIGEKLIEASLNFAKNCGCYKTILDCAEDVNPFYEKIGFKKHSNSMRFNHI</sequence>
<evidence type="ECO:0000259" key="9">
    <source>
        <dbReference type="PROSITE" id="PS51186"/>
    </source>
</evidence>